<comment type="caution">
    <text evidence="2">The sequence shown here is derived from an EMBL/GenBank/DDBJ whole genome shotgun (WGS) entry which is preliminary data.</text>
</comment>
<evidence type="ECO:0000313" key="3">
    <source>
        <dbReference type="Proteomes" id="UP000743001"/>
    </source>
</evidence>
<feature type="chain" id="PRO_5045757532" description="DUF4878 domain-containing protein" evidence="1">
    <location>
        <begin position="26"/>
        <end position="169"/>
    </location>
</feature>
<dbReference type="EMBL" id="JAHLQJ010000010">
    <property type="protein sequence ID" value="MBU5672818.1"/>
    <property type="molecule type" value="Genomic_DNA"/>
</dbReference>
<evidence type="ECO:0008006" key="4">
    <source>
        <dbReference type="Google" id="ProtNLM"/>
    </source>
</evidence>
<dbReference type="RefSeq" id="WP_216479381.1">
    <property type="nucleotide sequence ID" value="NZ_JAHLQJ010000010.1"/>
</dbReference>
<dbReference type="Proteomes" id="UP000743001">
    <property type="component" value="Unassembled WGS sequence"/>
</dbReference>
<name>A0ABS6FRJ0_9BACL</name>
<protein>
    <recommendedName>
        <fullName evidence="4">DUF4878 domain-containing protein</fullName>
    </recommendedName>
</protein>
<keyword evidence="1" id="KW-0732">Signal</keyword>
<proteinExistence type="predicted"/>
<reference evidence="2 3" key="1">
    <citation type="submission" date="2021-06" db="EMBL/GenBank/DDBJ databases">
        <authorList>
            <person name="Sun Q."/>
            <person name="Li D."/>
        </authorList>
    </citation>
    <scope>NUCLEOTIDE SEQUENCE [LARGE SCALE GENOMIC DNA]</scope>
    <source>
        <strain evidence="2 3">MSJ-6</strain>
    </source>
</reference>
<dbReference type="PROSITE" id="PS51257">
    <property type="entry name" value="PROKAR_LIPOPROTEIN"/>
    <property type="match status" value="1"/>
</dbReference>
<evidence type="ECO:0000313" key="2">
    <source>
        <dbReference type="EMBL" id="MBU5672818.1"/>
    </source>
</evidence>
<organism evidence="2 3">
    <name type="scientific">Paenibacillus brevis</name>
    <dbReference type="NCBI Taxonomy" id="2841508"/>
    <lineage>
        <taxon>Bacteria</taxon>
        <taxon>Bacillati</taxon>
        <taxon>Bacillota</taxon>
        <taxon>Bacilli</taxon>
        <taxon>Bacillales</taxon>
        <taxon>Paenibacillaceae</taxon>
        <taxon>Paenibacillus</taxon>
    </lineage>
</organism>
<accession>A0ABS6FRJ0</accession>
<evidence type="ECO:0000256" key="1">
    <source>
        <dbReference type="SAM" id="SignalP"/>
    </source>
</evidence>
<gene>
    <name evidence="2" type="ORF">KQJ23_13360</name>
</gene>
<feature type="signal peptide" evidence="1">
    <location>
        <begin position="1"/>
        <end position="25"/>
    </location>
</feature>
<keyword evidence="3" id="KW-1185">Reference proteome</keyword>
<sequence length="169" mass="18997">MAIKAKSLFLLPIVIVMLLASSCTSVNTGSSSSKELVAPYLLALDELISTDTALNANMEYISLVLNGGVPLTKPDKQAIEKYLQDKYNLIIYNYTYEQLKEQKLYEQDTTMLKGILLTIEKQNQSDDQNKMTIEVSKYRANEGAIAIEIILAYQQGKWEIVGYGQMRQS</sequence>